<dbReference type="AlphaFoldDB" id="A0A0P7YQ13"/>
<feature type="chain" id="PRO_5006146521" evidence="1">
    <location>
        <begin position="21"/>
        <end position="216"/>
    </location>
</feature>
<dbReference type="EMBL" id="LJZR01000053">
    <property type="protein sequence ID" value="KPQ32545.1"/>
    <property type="molecule type" value="Genomic_DNA"/>
</dbReference>
<feature type="signal peptide" evidence="1">
    <location>
        <begin position="1"/>
        <end position="20"/>
    </location>
</feature>
<protein>
    <submittedName>
        <fullName evidence="2">Uncharacterized protein</fullName>
    </submittedName>
</protein>
<dbReference type="STRING" id="1666911.HLUCCA11_21230"/>
<comment type="caution">
    <text evidence="2">The sequence shown here is derived from an EMBL/GenBank/DDBJ whole genome shotgun (WGS) entry which is preliminary data.</text>
</comment>
<evidence type="ECO:0000256" key="1">
    <source>
        <dbReference type="SAM" id="SignalP"/>
    </source>
</evidence>
<dbReference type="Proteomes" id="UP000050465">
    <property type="component" value="Unassembled WGS sequence"/>
</dbReference>
<keyword evidence="1" id="KW-0732">Signal</keyword>
<reference evidence="2 3" key="1">
    <citation type="submission" date="2015-09" db="EMBL/GenBank/DDBJ databases">
        <title>Identification and resolution of microdiversity through metagenomic sequencing of parallel consortia.</title>
        <authorList>
            <person name="Nelson W.C."/>
            <person name="Romine M.F."/>
            <person name="Lindemann S.R."/>
        </authorList>
    </citation>
    <scope>NUCLEOTIDE SEQUENCE [LARGE SCALE GENOMIC DNA]</scope>
    <source>
        <strain evidence="2">Ana</strain>
    </source>
</reference>
<name>A0A0P7YQ13_9CYAN</name>
<gene>
    <name evidence="2" type="ORF">HLUCCA11_21230</name>
</gene>
<accession>A0A0P7YQ13</accession>
<sequence>MALLSITFLSVVLVNSVSQAVSQKAVMPRQIASEVRYVSVKQKWRPTAIKQAEQDPHSICAPYGGRNAEIIGRATESDGRKHVLWKYQRGRSGNTDTGGHFSIEVTTLLAESVCGTSYNPFVDAAITDRIELDTARSLSLQSYQHFIEEDGGIENFQAAFLENLFQRNFDPYERPSFTSVDLWVWKQIGLEVPEDQYVVENIDNNYKYDDSGSFGF</sequence>
<organism evidence="2 3">
    <name type="scientific">Phormidesmis priestleyi Ana</name>
    <dbReference type="NCBI Taxonomy" id="1666911"/>
    <lineage>
        <taxon>Bacteria</taxon>
        <taxon>Bacillati</taxon>
        <taxon>Cyanobacteriota</taxon>
        <taxon>Cyanophyceae</taxon>
        <taxon>Leptolyngbyales</taxon>
        <taxon>Leptolyngbyaceae</taxon>
        <taxon>Phormidesmis</taxon>
    </lineage>
</organism>
<proteinExistence type="predicted"/>
<evidence type="ECO:0000313" key="2">
    <source>
        <dbReference type="EMBL" id="KPQ32545.1"/>
    </source>
</evidence>
<evidence type="ECO:0000313" key="3">
    <source>
        <dbReference type="Proteomes" id="UP000050465"/>
    </source>
</evidence>